<accession>A0A6J4I7T1</accession>
<evidence type="ECO:0000259" key="7">
    <source>
        <dbReference type="Pfam" id="PF01694"/>
    </source>
</evidence>
<organism evidence="8">
    <name type="scientific">uncultured Chloroflexia bacterium</name>
    <dbReference type="NCBI Taxonomy" id="1672391"/>
    <lineage>
        <taxon>Bacteria</taxon>
        <taxon>Bacillati</taxon>
        <taxon>Chloroflexota</taxon>
        <taxon>Chloroflexia</taxon>
        <taxon>environmental samples</taxon>
    </lineage>
</organism>
<keyword evidence="2 6" id="KW-0812">Transmembrane</keyword>
<reference evidence="8" key="1">
    <citation type="submission" date="2020-02" db="EMBL/GenBank/DDBJ databases">
        <authorList>
            <person name="Meier V. D."/>
        </authorList>
    </citation>
    <scope>NUCLEOTIDE SEQUENCE</scope>
    <source>
        <strain evidence="8">AVDCRST_MAG26</strain>
    </source>
</reference>
<keyword evidence="4 6" id="KW-0472">Membrane</keyword>
<feature type="transmembrane region" description="Helical" evidence="6">
    <location>
        <begin position="275"/>
        <end position="296"/>
    </location>
</feature>
<evidence type="ECO:0000256" key="1">
    <source>
        <dbReference type="ARBA" id="ARBA00004141"/>
    </source>
</evidence>
<feature type="transmembrane region" description="Helical" evidence="6">
    <location>
        <begin position="61"/>
        <end position="82"/>
    </location>
</feature>
<dbReference type="InterPro" id="IPR035952">
    <property type="entry name" value="Rhomboid-like_sf"/>
</dbReference>
<protein>
    <recommendedName>
        <fullName evidence="7">Peptidase S54 rhomboid domain-containing protein</fullName>
    </recommendedName>
</protein>
<feature type="transmembrane region" description="Helical" evidence="6">
    <location>
        <begin position="178"/>
        <end position="198"/>
    </location>
</feature>
<keyword evidence="3 6" id="KW-1133">Transmembrane helix</keyword>
<evidence type="ECO:0000313" key="8">
    <source>
        <dbReference type="EMBL" id="CAA9242799.1"/>
    </source>
</evidence>
<feature type="transmembrane region" description="Helical" evidence="6">
    <location>
        <begin position="122"/>
        <end position="142"/>
    </location>
</feature>
<dbReference type="SUPFAM" id="SSF144091">
    <property type="entry name" value="Rhomboid-like"/>
    <property type="match status" value="1"/>
</dbReference>
<evidence type="ECO:0000256" key="2">
    <source>
        <dbReference type="ARBA" id="ARBA00022692"/>
    </source>
</evidence>
<dbReference type="GO" id="GO:0016020">
    <property type="term" value="C:membrane"/>
    <property type="evidence" value="ECO:0007669"/>
    <property type="project" value="UniProtKB-SubCell"/>
</dbReference>
<dbReference type="InterPro" id="IPR022764">
    <property type="entry name" value="Peptidase_S54_rhomboid_dom"/>
</dbReference>
<feature type="region of interest" description="Disordered" evidence="5">
    <location>
        <begin position="1"/>
        <end position="33"/>
    </location>
</feature>
<evidence type="ECO:0000256" key="3">
    <source>
        <dbReference type="ARBA" id="ARBA00022989"/>
    </source>
</evidence>
<dbReference type="PANTHER" id="PTHR43731">
    <property type="entry name" value="RHOMBOID PROTEASE"/>
    <property type="match status" value="1"/>
</dbReference>
<dbReference type="AlphaFoldDB" id="A0A6J4I7T1"/>
<gene>
    <name evidence="8" type="ORF">AVDCRST_MAG26-1523</name>
</gene>
<dbReference type="Gene3D" id="1.20.1540.10">
    <property type="entry name" value="Rhomboid-like"/>
    <property type="match status" value="1"/>
</dbReference>
<dbReference type="Pfam" id="PF01694">
    <property type="entry name" value="Rhomboid"/>
    <property type="match status" value="1"/>
</dbReference>
<feature type="transmembrane region" description="Helical" evidence="6">
    <location>
        <begin position="234"/>
        <end position="254"/>
    </location>
</feature>
<comment type="subcellular location">
    <subcellularLocation>
        <location evidence="1">Membrane</location>
        <topology evidence="1">Multi-pass membrane protein</topology>
    </subcellularLocation>
</comment>
<dbReference type="EMBL" id="CADCTK010000352">
    <property type="protein sequence ID" value="CAA9242799.1"/>
    <property type="molecule type" value="Genomic_DNA"/>
</dbReference>
<evidence type="ECO:0000256" key="6">
    <source>
        <dbReference type="SAM" id="Phobius"/>
    </source>
</evidence>
<feature type="transmembrane region" description="Helical" evidence="6">
    <location>
        <begin position="210"/>
        <end position="228"/>
    </location>
</feature>
<dbReference type="GO" id="GO:0004252">
    <property type="term" value="F:serine-type endopeptidase activity"/>
    <property type="evidence" value="ECO:0007669"/>
    <property type="project" value="InterPro"/>
</dbReference>
<evidence type="ECO:0000256" key="4">
    <source>
        <dbReference type="ARBA" id="ARBA00023136"/>
    </source>
</evidence>
<dbReference type="InterPro" id="IPR050925">
    <property type="entry name" value="Rhomboid_protease_S54"/>
</dbReference>
<feature type="transmembrane region" description="Helical" evidence="6">
    <location>
        <begin position="154"/>
        <end position="172"/>
    </location>
</feature>
<proteinExistence type="predicted"/>
<sequence>MSRGREPDEIGDVLGRLRNEFGDRPDTPAADEPAAGQVEAYAQPAARRSVRLQLPLSRPRVVYLLLGINVAMYALTMLLTWARQGRGTGAFRDPYTLVLYQLGAKYGPAIDAGEYWRFLTPIVLHGGLVHLLFNSYALYALGPMTEGAFGSGRFLAVYLLAGLAGSIASYMTSPGLSIGASGAIFGLIGALGAFYFSVRSFIGAEASRRQIIELVTMAGINIFIGLSVPSVDNAAHIGGLVMGTVAGFALAPGYRIDDRLYPPAVVRTDRPTLKWMLAAALLIVLVAWAVMVVGRWSR</sequence>
<feature type="domain" description="Peptidase S54 rhomboid" evidence="7">
    <location>
        <begin position="113"/>
        <end position="251"/>
    </location>
</feature>
<evidence type="ECO:0000256" key="5">
    <source>
        <dbReference type="SAM" id="MobiDB-lite"/>
    </source>
</evidence>
<dbReference type="PANTHER" id="PTHR43731:SF26">
    <property type="entry name" value="RHOMBOID-LIKE PROTEIN 10, CHLOROPLASTIC"/>
    <property type="match status" value="1"/>
</dbReference>
<feature type="compositionally biased region" description="Basic and acidic residues" evidence="5">
    <location>
        <begin position="15"/>
        <end position="26"/>
    </location>
</feature>
<name>A0A6J4I7T1_9CHLR</name>